<dbReference type="PANTHER" id="PTHR21663">
    <property type="entry name" value="HYPOTHETICAL HEAT DOMAIN-CONTAINING"/>
    <property type="match status" value="1"/>
</dbReference>
<sequence length="2101" mass="232125">MEQSNSLLLNECALQKCKDSEKPIFLYEWLRYLDRILLVTQKADLKSVQKQLVEQLLARILAQTGPLSRVLLARCIAKVYSVGETYSLFETINFCNDTLKGRDDSLSHLPVKLAALACLGSMYESLGRLVGRSYEETFHHLSKWIRNAESQGRVEIMVVLSKMISGLGSAASSVFKELYKILKAHMTDRVMSVRVATINCLATLVPEYPFLYTNELESISTMCFKALECSNYEVRLAVAHLFAVLFTTAQGLQKASHSVLSAKPQSSSGSVNKNCSVEELFNILSLGFLRGGIGGFLKSGSNLVSGGQKEIRVGVTLAYIEFIRRLGPAWLERNMNLVLKHLIELVVKFGSLSYTNNLSQSAEVIFMRRCIGFILRSTVGTMLSEQVQIAVCKQIGVLLAECINSFDYNVEPGSEVVGPEAYASAQASTVILLEISCFVRQIGTAVTPLFVEASGIMEPIFACLLHPVLTARIAAAWCLRCATISVPSQLTPLIDRCISRYNTGHIFKNEVMSVILEHMKACSDAISGYSLALSALLTGSSECKLGIPHGKSRQVFSLAEDMIRTATQSNRLAQVKVQAGWMLVSAVLRLGRISAENCLQRLILLWKTTFPRSLKEAEGEKTRGDAFTWSCTLEARAGALASMAVFAENCASVLSDEIIDRMVFGLECSLLMLSNVGVLVRAYGNKLKPLIALTRIRLYGVLNVLPPSCYERLFSSLLRELVAEMTLADNLQSTWATSLLPSLCVGVEDSLLGAWLIDTDQAVLEYEVLLNFVSKVVQLHIMQNCQPNEYPAIENDYFSLLQKMPERFNQWPEPHSVFVAVIDEAIVTYGRLYVLVPSKHKMQMTEHFAECIKNTKNSARQLAIQKNVFACLLVSLKTVGEQKVYKLEGDALRKVHVNLIASAIAHPNPLLRCAAAESLGRLAQAAGDAQFVAAMAQFAFDKLQSYPDALNRTGYALSLGSLHRYVGSLGSGQHLDVSVKILLALAEDNRSSIVQAWSTLALSLIADTAGGMFRGYVDLSLSLSLKLLLVTPSANVEVIQCVGKLVSALITTVGPELQFIGPVESTRNSFLIASAMMLDNSDPVVEAEAIFSLQQLHLFAPRYVHLDRLVTHLCRLLSSPHLILRKASVCCLRQLVQKEAKEVREHAQTLVPQGIMNSLSKNFANPVLPEFGLEGALLAMLDVETDLVLRQHIKETLISLVQAMCGDLLSYWLSLCKDILASSAGTDRSTIQIDEKPGDFNAEEEEDKGVDDDVTLQSMSLSERDEKPKLLPRWPTRVFVSEIVQKLMTVCNNERAHLDLSLAKELQISSGGRADYLVLHLSDLVRMSFMGATSENTTLRLAGLSCLQDVINRFSTVPEPEFPGHVILEQFQAQVGAALRPAFVAETPSDVTAAACEVCSTWIGSGVARDLNDLRRVHQLLVSSLTKLTQGSINTQLYSESAATLEKLAILKAWAEVYIVAVEQESKRIKTDESHSEKGDGDNSVTPESLLSLVTPELCSLVEYWLAALRDSALLSLPSEFAHQLPVKGGAFYVPESIDSCKEYYRTSWPPILLATVTWLNQTSFEIPCEFKAFNNAGKFSKESHFYIMLGICIEALCSYRSYTEGDQTVQLCLRSLKGLMGCGWARLQFMKNVSIAIELLNVLYRLILTRDNLFTQRLCGEVVIAVLDAADYSISQLANRDVQNANVSSQQDGYVGGEGDLSGLKPQGSLAFAVLEVSLCILVRQMPQLNSMLMNKKFVSSLHYRKYSRLPTESNELIKLGINALIRVPSLCTTEGKLVVLPAVLYLVIGVLRESSTIDQEQLVPDTPPGHVSLAAASAIQALRTLTADIPPIGNCREKWLELMRSALRSLLNLSDDNKKVDTCVMMLAVTVFISSGPSQIVLSNSDIFHATVKLLRNCLNSTVDKVVLKCLQSLSSLFTRAEISVQFIKELASDVLNKLRPFLDLDAKQCNYSKLNEEDFMLIQEIIRCFEVIFTNPHLKKEIEIVNMLVQILCCFLCEDPQANFRQLSPTSRKLHDYSLQRLNSIGATYPEYFKKILFVFPALKTRVESAVKHQASRQTNATATQGTSKLKQPSKRNASMPSQPAIKLKMDFSAFETS</sequence>
<dbReference type="GO" id="GO:0030139">
    <property type="term" value="C:endocytic vesicle"/>
    <property type="evidence" value="ECO:0007669"/>
    <property type="project" value="TreeGrafter"/>
</dbReference>
<keyword evidence="3" id="KW-1185">Reference proteome</keyword>
<dbReference type="PANTHER" id="PTHR21663:SF0">
    <property type="entry name" value="HEAT REPEAT-CONTAINING PROTEIN 5B"/>
    <property type="match status" value="1"/>
</dbReference>
<feature type="region of interest" description="Disordered" evidence="2">
    <location>
        <begin position="1231"/>
        <end position="1254"/>
    </location>
</feature>
<comment type="similarity">
    <text evidence="1">Belongs to the HEATR5 family.</text>
</comment>
<dbReference type="InterPro" id="IPR011989">
    <property type="entry name" value="ARM-like"/>
</dbReference>
<dbReference type="GO" id="GO:0016020">
    <property type="term" value="C:membrane"/>
    <property type="evidence" value="ECO:0007669"/>
    <property type="project" value="TreeGrafter"/>
</dbReference>
<dbReference type="GO" id="GO:0006897">
    <property type="term" value="P:endocytosis"/>
    <property type="evidence" value="ECO:0007669"/>
    <property type="project" value="TreeGrafter"/>
</dbReference>
<reference evidence="4" key="1">
    <citation type="submission" date="2016-04" db="UniProtKB">
        <authorList>
            <consortium name="WormBaseParasite"/>
        </authorList>
    </citation>
    <scope>IDENTIFICATION</scope>
</reference>
<accession>A0A158R4G2</accession>
<evidence type="ECO:0000313" key="3">
    <source>
        <dbReference type="Proteomes" id="UP000046393"/>
    </source>
</evidence>
<dbReference type="GO" id="GO:0005794">
    <property type="term" value="C:Golgi apparatus"/>
    <property type="evidence" value="ECO:0007669"/>
    <property type="project" value="TreeGrafter"/>
</dbReference>
<dbReference type="GO" id="GO:0005829">
    <property type="term" value="C:cytosol"/>
    <property type="evidence" value="ECO:0007669"/>
    <property type="project" value="GOC"/>
</dbReference>
<dbReference type="Proteomes" id="UP000046393">
    <property type="component" value="Unplaced"/>
</dbReference>
<dbReference type="InterPro" id="IPR040108">
    <property type="entry name" value="Laa1/Sip1/HEATR5"/>
</dbReference>
<proteinExistence type="inferred from homology"/>
<name>A0A158R4G2_9BILA</name>
<evidence type="ECO:0000313" key="4">
    <source>
        <dbReference type="WBParaSite" id="SMUV_0000334801-mRNA-1"/>
    </source>
</evidence>
<dbReference type="STRING" id="451379.A0A158R4G2"/>
<protein>
    <submittedName>
        <fullName evidence="4">HEAT repeat-containing protein 5B</fullName>
    </submittedName>
</protein>
<dbReference type="Pfam" id="PF20210">
    <property type="entry name" value="Laa1_Sip1_HTR5"/>
    <property type="match status" value="1"/>
</dbReference>
<organism evidence="3 4">
    <name type="scientific">Syphacia muris</name>
    <dbReference type="NCBI Taxonomy" id="451379"/>
    <lineage>
        <taxon>Eukaryota</taxon>
        <taxon>Metazoa</taxon>
        <taxon>Ecdysozoa</taxon>
        <taxon>Nematoda</taxon>
        <taxon>Chromadorea</taxon>
        <taxon>Rhabditida</taxon>
        <taxon>Spirurina</taxon>
        <taxon>Oxyuridomorpha</taxon>
        <taxon>Oxyuroidea</taxon>
        <taxon>Oxyuridae</taxon>
        <taxon>Syphacia</taxon>
    </lineage>
</organism>
<feature type="region of interest" description="Disordered" evidence="2">
    <location>
        <begin position="2057"/>
        <end position="2086"/>
    </location>
</feature>
<dbReference type="GO" id="GO:0008104">
    <property type="term" value="P:intracellular protein localization"/>
    <property type="evidence" value="ECO:0007669"/>
    <property type="project" value="TreeGrafter"/>
</dbReference>
<dbReference type="SUPFAM" id="SSF48371">
    <property type="entry name" value="ARM repeat"/>
    <property type="match status" value="2"/>
</dbReference>
<dbReference type="InterPro" id="IPR016024">
    <property type="entry name" value="ARM-type_fold"/>
</dbReference>
<evidence type="ECO:0000256" key="2">
    <source>
        <dbReference type="SAM" id="MobiDB-lite"/>
    </source>
</evidence>
<dbReference type="Pfam" id="PF25468">
    <property type="entry name" value="HEAT_HEATR5A"/>
    <property type="match status" value="1"/>
</dbReference>
<dbReference type="Gene3D" id="1.25.10.10">
    <property type="entry name" value="Leucine-rich Repeat Variant"/>
    <property type="match status" value="3"/>
</dbReference>
<evidence type="ECO:0000256" key="1">
    <source>
        <dbReference type="ARBA" id="ARBA00008304"/>
    </source>
</evidence>
<feature type="compositionally biased region" description="Polar residues" evidence="2">
    <location>
        <begin position="2059"/>
        <end position="2085"/>
    </location>
</feature>
<feature type="compositionally biased region" description="Acidic residues" evidence="2">
    <location>
        <begin position="1241"/>
        <end position="1254"/>
    </location>
</feature>
<dbReference type="GO" id="GO:0042147">
    <property type="term" value="P:retrograde transport, endosome to Golgi"/>
    <property type="evidence" value="ECO:0007669"/>
    <property type="project" value="TreeGrafter"/>
</dbReference>
<dbReference type="WBParaSite" id="SMUV_0000334801-mRNA-1">
    <property type="protein sequence ID" value="SMUV_0000334801-mRNA-1"/>
    <property type="gene ID" value="SMUV_0000334801"/>
</dbReference>
<dbReference type="InterPro" id="IPR046837">
    <property type="entry name" value="Laa1/Sip1/HEATR5-like_HEAT"/>
</dbReference>